<reference evidence="1" key="1">
    <citation type="submission" date="2022-06" db="EMBL/GenBank/DDBJ databases">
        <title>Novel species in genus nocardia.</title>
        <authorList>
            <person name="Li F."/>
        </authorList>
    </citation>
    <scope>NUCLEOTIDE SEQUENCE</scope>
    <source>
        <strain evidence="1">CDC141</strain>
    </source>
</reference>
<keyword evidence="2" id="KW-1185">Reference proteome</keyword>
<organism evidence="1 2">
    <name type="scientific">Nocardia pulmonis</name>
    <dbReference type="NCBI Taxonomy" id="2951408"/>
    <lineage>
        <taxon>Bacteria</taxon>
        <taxon>Bacillati</taxon>
        <taxon>Actinomycetota</taxon>
        <taxon>Actinomycetes</taxon>
        <taxon>Mycobacteriales</taxon>
        <taxon>Nocardiaceae</taxon>
        <taxon>Nocardia</taxon>
    </lineage>
</organism>
<dbReference type="EMBL" id="JAMRXG010000002">
    <property type="protein sequence ID" value="MCM6773143.1"/>
    <property type="molecule type" value="Genomic_DNA"/>
</dbReference>
<dbReference type="RefSeq" id="WP_251910123.1">
    <property type="nucleotide sequence ID" value="NZ_JAMRXG010000002.1"/>
</dbReference>
<name>A0A9X2E7X5_9NOCA</name>
<comment type="caution">
    <text evidence="1">The sequence shown here is derived from an EMBL/GenBank/DDBJ whole genome shotgun (WGS) entry which is preliminary data.</text>
</comment>
<sequence length="195" mass="20988">MTTEIEIEALEPRILHAIRVAGWLGSERVRSWLPEAVPDLDGTLAALVGRELLRQADTAQGRLFGATESGARQADTAIAAGALALPAIAELTELLREFERADPVLKEHVTAFQRARDAAGAGAVVEFHRAQRDLLARIGASGILWSGYPARFGAAAEAIESGDHDYVASPLIDSYHTVWHLLHRDLRATAAALRG</sequence>
<proteinExistence type="predicted"/>
<dbReference type="Proteomes" id="UP001139157">
    <property type="component" value="Unassembled WGS sequence"/>
</dbReference>
<evidence type="ECO:0000313" key="1">
    <source>
        <dbReference type="EMBL" id="MCM6773143.1"/>
    </source>
</evidence>
<accession>A0A9X2E7X5</accession>
<gene>
    <name evidence="1" type="ORF">NDR86_06630</name>
</gene>
<evidence type="ECO:0000313" key="2">
    <source>
        <dbReference type="Proteomes" id="UP001139157"/>
    </source>
</evidence>
<protein>
    <submittedName>
        <fullName evidence="1">Uncharacterized protein</fullName>
    </submittedName>
</protein>
<dbReference type="AlphaFoldDB" id="A0A9X2E7X5"/>